<dbReference type="InterPro" id="IPR051263">
    <property type="entry name" value="C-type_cytochrome_biogenesis"/>
</dbReference>
<comment type="function">
    <text evidence="6">Possible subunit of a heme lyase.</text>
</comment>
<keyword evidence="6" id="KW-1133">Transmembrane helix</keyword>
<keyword evidence="5 6" id="KW-0408">Iron</keyword>
<gene>
    <name evidence="8" type="ORF">LRP49_01665</name>
</gene>
<evidence type="ECO:0000256" key="3">
    <source>
        <dbReference type="ARBA" id="ARBA00022723"/>
    </source>
</evidence>
<dbReference type="PANTHER" id="PTHR47870">
    <property type="entry name" value="CYTOCHROME C-TYPE BIOGENESIS PROTEIN CCMH"/>
    <property type="match status" value="1"/>
</dbReference>
<sequence length="137" mass="15509">MLVRILCYLAVLAFAPTAIATVYEDTQSHAETFQFSSKENQTLALKLARELRCPQCQNQNLIESNSPVAMNLRLKVYQQVELGATENEVIAYMSRRFGDMVHYQPPFNSKTALLWLAPVFIIIFIGGSALRARRKAQ</sequence>
<comment type="caution">
    <text evidence="8">The sequence shown here is derived from an EMBL/GenBank/DDBJ whole genome shotgun (WGS) entry which is preliminary data.</text>
</comment>
<accession>A0ABT5QFX9</accession>
<dbReference type="Proteomes" id="UP001149821">
    <property type="component" value="Unassembled WGS sequence"/>
</dbReference>
<dbReference type="RefSeq" id="WP_274139731.1">
    <property type="nucleotide sequence ID" value="NZ_JAJUBB010000001.1"/>
</dbReference>
<keyword evidence="6" id="KW-0812">Transmembrane</keyword>
<name>A0ABT5QFX9_9GAMM</name>
<dbReference type="CDD" id="cd16378">
    <property type="entry name" value="CcmH_N"/>
    <property type="match status" value="1"/>
</dbReference>
<keyword evidence="3 6" id="KW-0479">Metal-binding</keyword>
<evidence type="ECO:0000313" key="8">
    <source>
        <dbReference type="EMBL" id="MDD1779892.1"/>
    </source>
</evidence>
<feature type="transmembrane region" description="Helical" evidence="6">
    <location>
        <begin position="112"/>
        <end position="130"/>
    </location>
</feature>
<dbReference type="Pfam" id="PF03918">
    <property type="entry name" value="CcmH"/>
    <property type="match status" value="1"/>
</dbReference>
<keyword evidence="6" id="KW-0472">Membrane</keyword>
<dbReference type="InterPro" id="IPR005616">
    <property type="entry name" value="CcmH/CycL/Ccl2/NrfF_N"/>
</dbReference>
<comment type="similarity">
    <text evidence="1 6">Belongs to the CcmH/CycL/Ccl2/NrfF family.</text>
</comment>
<evidence type="ECO:0000259" key="7">
    <source>
        <dbReference type="Pfam" id="PF03918"/>
    </source>
</evidence>
<feature type="chain" id="PRO_5045007831" description="Cytochrome c-type biogenesis protein" evidence="6">
    <location>
        <begin position="21"/>
        <end position="137"/>
    </location>
</feature>
<dbReference type="PANTHER" id="PTHR47870:SF2">
    <property type="entry name" value="FORMATE-DEPENDENT NITRITE REDUCTASE COMPLEX SUBUNIT NRFF"/>
    <property type="match status" value="1"/>
</dbReference>
<feature type="domain" description="CcmH/CycL/Ccl2/NrfF N-terminal" evidence="7">
    <location>
        <begin position="26"/>
        <end position="135"/>
    </location>
</feature>
<keyword evidence="9" id="KW-1185">Reference proteome</keyword>
<feature type="signal peptide" evidence="6">
    <location>
        <begin position="1"/>
        <end position="20"/>
    </location>
</feature>
<keyword evidence="2 6" id="KW-0349">Heme</keyword>
<evidence type="ECO:0000256" key="5">
    <source>
        <dbReference type="ARBA" id="ARBA00023004"/>
    </source>
</evidence>
<dbReference type="InterPro" id="IPR038297">
    <property type="entry name" value="CcmH/CycL/NrfF/Ccl2_sf"/>
</dbReference>
<evidence type="ECO:0000256" key="4">
    <source>
        <dbReference type="ARBA" id="ARBA00022729"/>
    </source>
</evidence>
<keyword evidence="4 6" id="KW-0732">Signal</keyword>
<dbReference type="EMBL" id="JAJUBB010000001">
    <property type="protein sequence ID" value="MDD1779892.1"/>
    <property type="molecule type" value="Genomic_DNA"/>
</dbReference>
<evidence type="ECO:0000256" key="2">
    <source>
        <dbReference type="ARBA" id="ARBA00022617"/>
    </source>
</evidence>
<dbReference type="Gene3D" id="1.10.8.640">
    <property type="entry name" value="Cytochrome C biogenesis protein"/>
    <property type="match status" value="1"/>
</dbReference>
<evidence type="ECO:0000256" key="1">
    <source>
        <dbReference type="ARBA" id="ARBA00010342"/>
    </source>
</evidence>
<protein>
    <recommendedName>
        <fullName evidence="6">Cytochrome c-type biogenesis protein</fullName>
    </recommendedName>
</protein>
<evidence type="ECO:0000256" key="6">
    <source>
        <dbReference type="RuleBase" id="RU364112"/>
    </source>
</evidence>
<organism evidence="8 9">
    <name type="scientific">Enterovibrio qingdaonensis</name>
    <dbReference type="NCBI Taxonomy" id="2899818"/>
    <lineage>
        <taxon>Bacteria</taxon>
        <taxon>Pseudomonadati</taxon>
        <taxon>Pseudomonadota</taxon>
        <taxon>Gammaproteobacteria</taxon>
        <taxon>Vibrionales</taxon>
        <taxon>Vibrionaceae</taxon>
        <taxon>Enterovibrio</taxon>
    </lineage>
</organism>
<proteinExistence type="inferred from homology"/>
<reference evidence="8" key="1">
    <citation type="submission" date="2021-12" db="EMBL/GenBank/DDBJ databases">
        <title>Enterovibrio ZSDZ35 sp. nov. and Enterovibrio ZSDZ42 sp. nov., isolated from coastal seawater in Qingdao.</title>
        <authorList>
            <person name="Zhang P."/>
        </authorList>
    </citation>
    <scope>NUCLEOTIDE SEQUENCE</scope>
    <source>
        <strain evidence="8">ZSDZ35</strain>
    </source>
</reference>
<evidence type="ECO:0000313" key="9">
    <source>
        <dbReference type="Proteomes" id="UP001149821"/>
    </source>
</evidence>